<organism evidence="6 7">
    <name type="scientific">Prunus persica</name>
    <name type="common">Peach</name>
    <name type="synonym">Amygdalus persica</name>
    <dbReference type="NCBI Taxonomy" id="3760"/>
    <lineage>
        <taxon>Eukaryota</taxon>
        <taxon>Viridiplantae</taxon>
        <taxon>Streptophyta</taxon>
        <taxon>Embryophyta</taxon>
        <taxon>Tracheophyta</taxon>
        <taxon>Spermatophyta</taxon>
        <taxon>Magnoliopsida</taxon>
        <taxon>eudicotyledons</taxon>
        <taxon>Gunneridae</taxon>
        <taxon>Pentapetalae</taxon>
        <taxon>rosids</taxon>
        <taxon>fabids</taxon>
        <taxon>Rosales</taxon>
        <taxon>Rosaceae</taxon>
        <taxon>Amygdaloideae</taxon>
        <taxon>Amygdaleae</taxon>
        <taxon>Prunus</taxon>
    </lineage>
</organism>
<name>A0A251PCD6_PRUPE</name>
<dbReference type="AlphaFoldDB" id="A0A251PCD6"/>
<evidence type="ECO:0008006" key="8">
    <source>
        <dbReference type="Google" id="ProtNLM"/>
    </source>
</evidence>
<evidence type="ECO:0000313" key="7">
    <source>
        <dbReference type="Proteomes" id="UP000006882"/>
    </source>
</evidence>
<evidence type="ECO:0000313" key="6">
    <source>
        <dbReference type="EMBL" id="ONI09241.1"/>
    </source>
</evidence>
<reference evidence="6 7" key="1">
    <citation type="journal article" date="2013" name="Nat. Genet.">
        <title>The high-quality draft genome of peach (Prunus persica) identifies unique patterns of genetic diversity, domestication and genome evolution.</title>
        <authorList>
            <consortium name="International Peach Genome Initiative"/>
            <person name="Verde I."/>
            <person name="Abbott A.G."/>
            <person name="Scalabrin S."/>
            <person name="Jung S."/>
            <person name="Shu S."/>
            <person name="Marroni F."/>
            <person name="Zhebentyayeva T."/>
            <person name="Dettori M.T."/>
            <person name="Grimwood J."/>
            <person name="Cattonaro F."/>
            <person name="Zuccolo A."/>
            <person name="Rossini L."/>
            <person name="Jenkins J."/>
            <person name="Vendramin E."/>
            <person name="Meisel L.A."/>
            <person name="Decroocq V."/>
            <person name="Sosinski B."/>
            <person name="Prochnik S."/>
            <person name="Mitros T."/>
            <person name="Policriti A."/>
            <person name="Cipriani G."/>
            <person name="Dondini L."/>
            <person name="Ficklin S."/>
            <person name="Goodstein D.M."/>
            <person name="Xuan P."/>
            <person name="Del Fabbro C."/>
            <person name="Aramini V."/>
            <person name="Copetti D."/>
            <person name="Gonzalez S."/>
            <person name="Horner D.S."/>
            <person name="Falchi R."/>
            <person name="Lucas S."/>
            <person name="Mica E."/>
            <person name="Maldonado J."/>
            <person name="Lazzari B."/>
            <person name="Bielenberg D."/>
            <person name="Pirona R."/>
            <person name="Miculan M."/>
            <person name="Barakat A."/>
            <person name="Testolin R."/>
            <person name="Stella A."/>
            <person name="Tartarini S."/>
            <person name="Tonutti P."/>
            <person name="Arus P."/>
            <person name="Orellana A."/>
            <person name="Wells C."/>
            <person name="Main D."/>
            <person name="Vizzotto G."/>
            <person name="Silva H."/>
            <person name="Salamini F."/>
            <person name="Schmutz J."/>
            <person name="Morgante M."/>
            <person name="Rokhsar D.S."/>
        </authorList>
    </citation>
    <scope>NUCLEOTIDE SEQUENCE [LARGE SCALE GENOMIC DNA]</scope>
    <source>
        <strain evidence="7">cv. Nemared</strain>
    </source>
</reference>
<keyword evidence="1" id="KW-0488">Methylation</keyword>
<dbReference type="Gramene" id="ONI09241">
    <property type="protein sequence ID" value="ONI09241"/>
    <property type="gene ID" value="PRUPE_5G226000"/>
</dbReference>
<keyword evidence="2" id="KW-0479">Metal-binding</keyword>
<comment type="similarity">
    <text evidence="5">Belongs to the HIPP family.</text>
</comment>
<dbReference type="EMBL" id="CM007655">
    <property type="protein sequence ID" value="ONI09241.1"/>
    <property type="molecule type" value="Genomic_DNA"/>
</dbReference>
<dbReference type="eggNOG" id="ENOG502STNG">
    <property type="taxonomic scope" value="Eukaryota"/>
</dbReference>
<dbReference type="SUPFAM" id="SSF55008">
    <property type="entry name" value="HMA, heavy metal-associated domain"/>
    <property type="match status" value="1"/>
</dbReference>
<keyword evidence="3" id="KW-0449">Lipoprotein</keyword>
<evidence type="ECO:0000256" key="3">
    <source>
        <dbReference type="ARBA" id="ARBA00023288"/>
    </source>
</evidence>
<keyword evidence="7" id="KW-1185">Reference proteome</keyword>
<sequence length="144" mass="16303">MLSTMESRSYMTCGLKVDTKSGGWHKCLTKMLKKIRGASYNVDAEAGMAYISGKVNPTKLLRRLVQAGKEAEICWVRTGDQCTNYDGYGEGNIVNANGYYDHHSYYRAGAVDPYMDGYNGPYGQRSSYYPYGHYYPQAPPYTYY</sequence>
<dbReference type="Proteomes" id="UP000006882">
    <property type="component" value="Chromosome G5"/>
</dbReference>
<evidence type="ECO:0000256" key="5">
    <source>
        <dbReference type="ARBA" id="ARBA00024045"/>
    </source>
</evidence>
<accession>A0A251PCD6</accession>
<protein>
    <recommendedName>
        <fullName evidence="8">HMA domain-containing protein</fullName>
    </recommendedName>
</protein>
<dbReference type="OrthoDB" id="1110082at2759"/>
<dbReference type="STRING" id="3760.A0A251PCD6"/>
<dbReference type="PANTHER" id="PTHR45868:SF22">
    <property type="entry name" value="METAL ION-BINDING PROTEIN"/>
    <property type="match status" value="1"/>
</dbReference>
<proteinExistence type="inferred from homology"/>
<dbReference type="InterPro" id="IPR036163">
    <property type="entry name" value="HMA_dom_sf"/>
</dbReference>
<gene>
    <name evidence="6" type="ORF">PRUPE_5G226000</name>
</gene>
<dbReference type="Gene3D" id="3.30.70.100">
    <property type="match status" value="1"/>
</dbReference>
<dbReference type="SMR" id="A0A251PCD6"/>
<evidence type="ECO:0000256" key="2">
    <source>
        <dbReference type="ARBA" id="ARBA00022723"/>
    </source>
</evidence>
<evidence type="ECO:0000256" key="1">
    <source>
        <dbReference type="ARBA" id="ARBA00022481"/>
    </source>
</evidence>
<dbReference type="GO" id="GO:0046872">
    <property type="term" value="F:metal ion binding"/>
    <property type="evidence" value="ECO:0007669"/>
    <property type="project" value="UniProtKB-KW"/>
</dbReference>
<keyword evidence="4" id="KW-0636">Prenylation</keyword>
<dbReference type="PANTHER" id="PTHR45868">
    <property type="entry name" value="HEAVY METAL-ASSOCIATED ISOPRENYLATED PLANT PROTEIN 33-RELATED"/>
    <property type="match status" value="1"/>
</dbReference>
<evidence type="ECO:0000256" key="4">
    <source>
        <dbReference type="ARBA" id="ARBA00023289"/>
    </source>
</evidence>